<protein>
    <submittedName>
        <fullName evidence="1">Cation-independent mannose-6-phosphate receptor</fullName>
    </submittedName>
</protein>
<dbReference type="Proteomes" id="UP000032142">
    <property type="component" value="Unassembled WGS sequence"/>
</dbReference>
<proteinExistence type="predicted"/>
<accession>A0A0B0NJL0</accession>
<dbReference type="AlphaFoldDB" id="A0A0B0NJL0"/>
<name>A0A0B0NJL0_GOSAR</name>
<sequence length="43" mass="4963">MLHDHVSPGVPYDFNQFRPRPRHTGMSYGSVIKLVCMPEFDTV</sequence>
<dbReference type="EMBL" id="KN395505">
    <property type="protein sequence ID" value="KHG11261.1"/>
    <property type="molecule type" value="Genomic_DNA"/>
</dbReference>
<evidence type="ECO:0000313" key="2">
    <source>
        <dbReference type="Proteomes" id="UP000032142"/>
    </source>
</evidence>
<gene>
    <name evidence="1" type="ORF">F383_08423</name>
</gene>
<keyword evidence="2" id="KW-1185">Reference proteome</keyword>
<organism evidence="1 2">
    <name type="scientific">Gossypium arboreum</name>
    <name type="common">Tree cotton</name>
    <name type="synonym">Gossypium nanking</name>
    <dbReference type="NCBI Taxonomy" id="29729"/>
    <lineage>
        <taxon>Eukaryota</taxon>
        <taxon>Viridiplantae</taxon>
        <taxon>Streptophyta</taxon>
        <taxon>Embryophyta</taxon>
        <taxon>Tracheophyta</taxon>
        <taxon>Spermatophyta</taxon>
        <taxon>Magnoliopsida</taxon>
        <taxon>eudicotyledons</taxon>
        <taxon>Gunneridae</taxon>
        <taxon>Pentapetalae</taxon>
        <taxon>rosids</taxon>
        <taxon>malvids</taxon>
        <taxon>Malvales</taxon>
        <taxon>Malvaceae</taxon>
        <taxon>Malvoideae</taxon>
        <taxon>Gossypium</taxon>
    </lineage>
</organism>
<keyword evidence="1" id="KW-0675">Receptor</keyword>
<reference evidence="2" key="1">
    <citation type="submission" date="2014-09" db="EMBL/GenBank/DDBJ databases">
        <authorList>
            <person name="Mudge J."/>
            <person name="Ramaraj T."/>
            <person name="Lindquist I.E."/>
            <person name="Bharti A.K."/>
            <person name="Sundararajan A."/>
            <person name="Cameron C.T."/>
            <person name="Woodward J.E."/>
            <person name="May G.D."/>
            <person name="Brubaker C."/>
            <person name="Broadhvest J."/>
            <person name="Wilkins T.A."/>
        </authorList>
    </citation>
    <scope>NUCLEOTIDE SEQUENCE</scope>
    <source>
        <strain evidence="2">cv. AKA8401</strain>
    </source>
</reference>
<evidence type="ECO:0000313" key="1">
    <source>
        <dbReference type="EMBL" id="KHG11261.1"/>
    </source>
</evidence>